<dbReference type="GO" id="GO:0004674">
    <property type="term" value="F:protein serine/threonine kinase activity"/>
    <property type="evidence" value="ECO:0007669"/>
    <property type="project" value="UniProtKB-KW"/>
</dbReference>
<proteinExistence type="inferred from homology"/>
<feature type="region of interest" description="Disordered" evidence="10">
    <location>
        <begin position="257"/>
        <end position="320"/>
    </location>
</feature>
<evidence type="ECO:0000256" key="8">
    <source>
        <dbReference type="ARBA" id="ARBA00047899"/>
    </source>
</evidence>
<evidence type="ECO:0000256" key="5">
    <source>
        <dbReference type="ARBA" id="ARBA00022741"/>
    </source>
</evidence>
<dbReference type="AlphaFoldDB" id="A0AA88LJ09"/>
<dbReference type="Proteomes" id="UP001187415">
    <property type="component" value="Unassembled WGS sequence"/>
</dbReference>
<dbReference type="PANTHER" id="PTHR22984:SF24">
    <property type="entry name" value="SERINE_THREONINE-PROTEIN KINASE"/>
    <property type="match status" value="1"/>
</dbReference>
<evidence type="ECO:0000256" key="1">
    <source>
        <dbReference type="ARBA" id="ARBA00005505"/>
    </source>
</evidence>
<dbReference type="GO" id="GO:0043066">
    <property type="term" value="P:negative regulation of apoptotic process"/>
    <property type="evidence" value="ECO:0007669"/>
    <property type="project" value="TreeGrafter"/>
</dbReference>
<evidence type="ECO:0000256" key="4">
    <source>
        <dbReference type="ARBA" id="ARBA00022679"/>
    </source>
</evidence>
<feature type="domain" description="Protein kinase" evidence="11">
    <location>
        <begin position="1"/>
        <end position="244"/>
    </location>
</feature>
<keyword evidence="6" id="KW-0418">Kinase</keyword>
<dbReference type="GO" id="GO:0007346">
    <property type="term" value="P:regulation of mitotic cell cycle"/>
    <property type="evidence" value="ECO:0007669"/>
    <property type="project" value="TreeGrafter"/>
</dbReference>
<dbReference type="SUPFAM" id="SSF56112">
    <property type="entry name" value="Protein kinase-like (PK-like)"/>
    <property type="match status" value="1"/>
</dbReference>
<evidence type="ECO:0000313" key="13">
    <source>
        <dbReference type="Proteomes" id="UP001187415"/>
    </source>
</evidence>
<evidence type="ECO:0000256" key="9">
    <source>
        <dbReference type="ARBA" id="ARBA00048679"/>
    </source>
</evidence>
<evidence type="ECO:0000256" key="7">
    <source>
        <dbReference type="ARBA" id="ARBA00022840"/>
    </source>
</evidence>
<comment type="caution">
    <text evidence="12">The sequence shown here is derived from an EMBL/GenBank/DDBJ whole genome shotgun (WGS) entry which is preliminary data.</text>
</comment>
<protein>
    <recommendedName>
        <fullName evidence="2">non-specific serine/threonine protein kinase</fullName>
        <ecNumber evidence="2">2.7.11.1</ecNumber>
    </recommendedName>
</protein>
<keyword evidence="7" id="KW-0067">ATP-binding</keyword>
<keyword evidence="4" id="KW-0808">Transferase</keyword>
<comment type="catalytic activity">
    <reaction evidence="8">
        <text>L-threonyl-[protein] + ATP = O-phospho-L-threonyl-[protein] + ADP + H(+)</text>
        <dbReference type="Rhea" id="RHEA:46608"/>
        <dbReference type="Rhea" id="RHEA-COMP:11060"/>
        <dbReference type="Rhea" id="RHEA-COMP:11605"/>
        <dbReference type="ChEBI" id="CHEBI:15378"/>
        <dbReference type="ChEBI" id="CHEBI:30013"/>
        <dbReference type="ChEBI" id="CHEBI:30616"/>
        <dbReference type="ChEBI" id="CHEBI:61977"/>
        <dbReference type="ChEBI" id="CHEBI:456216"/>
        <dbReference type="EC" id="2.7.11.1"/>
    </reaction>
</comment>
<dbReference type="PROSITE" id="PS50011">
    <property type="entry name" value="PROTEIN_KINASE_DOM"/>
    <property type="match status" value="1"/>
</dbReference>
<keyword evidence="3" id="KW-0723">Serine/threonine-protein kinase</keyword>
<dbReference type="SMART" id="SM00220">
    <property type="entry name" value="S_TKc"/>
    <property type="match status" value="1"/>
</dbReference>
<name>A0AA88LJ09_CHASR</name>
<dbReference type="InterPro" id="IPR008271">
    <property type="entry name" value="Ser/Thr_kinase_AS"/>
</dbReference>
<reference evidence="12" key="1">
    <citation type="submission" date="2023-07" db="EMBL/GenBank/DDBJ databases">
        <title>Chromosome-level Genome Assembly of Striped Snakehead (Channa striata).</title>
        <authorList>
            <person name="Liu H."/>
        </authorList>
    </citation>
    <scope>NUCLEOTIDE SEQUENCE</scope>
    <source>
        <strain evidence="12">Gz</strain>
        <tissue evidence="12">Muscle</tissue>
    </source>
</reference>
<dbReference type="GO" id="GO:0005737">
    <property type="term" value="C:cytoplasm"/>
    <property type="evidence" value="ECO:0007669"/>
    <property type="project" value="TreeGrafter"/>
</dbReference>
<dbReference type="EMBL" id="JAUPFM010000050">
    <property type="protein sequence ID" value="KAK2814405.1"/>
    <property type="molecule type" value="Genomic_DNA"/>
</dbReference>
<gene>
    <name evidence="12" type="ORF">Q5P01_000533</name>
</gene>
<dbReference type="Pfam" id="PF00069">
    <property type="entry name" value="Pkinase"/>
    <property type="match status" value="1"/>
</dbReference>
<evidence type="ECO:0000256" key="6">
    <source>
        <dbReference type="ARBA" id="ARBA00022777"/>
    </source>
</evidence>
<keyword evidence="13" id="KW-1185">Reference proteome</keyword>
<dbReference type="InterPro" id="IPR011009">
    <property type="entry name" value="Kinase-like_dom_sf"/>
</dbReference>
<dbReference type="PANTHER" id="PTHR22984">
    <property type="entry name" value="SERINE/THREONINE-PROTEIN KINASE PIM"/>
    <property type="match status" value="1"/>
</dbReference>
<evidence type="ECO:0000256" key="10">
    <source>
        <dbReference type="SAM" id="MobiDB-lite"/>
    </source>
</evidence>
<dbReference type="Gene3D" id="1.10.510.10">
    <property type="entry name" value="Transferase(Phosphotransferase) domain 1"/>
    <property type="match status" value="1"/>
</dbReference>
<accession>A0AA88LJ09</accession>
<evidence type="ECO:0000313" key="12">
    <source>
        <dbReference type="EMBL" id="KAK2814405.1"/>
    </source>
</evidence>
<sequence>MDMMEFMDLVYDGEKLSAMVEHGMAPTAVLRAQIHGLVALEQLKRCGLPQYFHNFHVAGVTIGAVHDPGTEENGWLLQRLVPTPRTPQCSAATCSSAKDLWEAYPGGREALSQSRVIHMDLKEENILVDLDTEKLKLIDFARRIPSGDDAQRSSHGTKAYGPPERISSRGLFRARPAEVWSLGILLYSMVHGNVPFEENSEIVRGRLRFKTGLSDTCRDLILRCLRQNPDERPSVEQIFSHPWVTETKVSDTAVARDNKVTAASSSPEDLGELGVHGGGPGERGRGTGRGPDRTIVPLSESDGGGPLNGEAEKTPQRCPRGRRGAVLTRAYTSTILWKKRLSHGGTVVKRRRLALRRARARWLGMISQEELDAIAYTRRRQDPGVGGSRQSEGNAVSAAFMEAWARWNPEGTA</sequence>
<dbReference type="EC" id="2.7.11.1" evidence="2"/>
<comment type="similarity">
    <text evidence="1">Belongs to the protein kinase superfamily. CAMK Ser/Thr protein kinase family. PIM subfamily.</text>
</comment>
<organism evidence="12 13">
    <name type="scientific">Channa striata</name>
    <name type="common">Snakehead murrel</name>
    <name type="synonym">Ophicephalus striatus</name>
    <dbReference type="NCBI Taxonomy" id="64152"/>
    <lineage>
        <taxon>Eukaryota</taxon>
        <taxon>Metazoa</taxon>
        <taxon>Chordata</taxon>
        <taxon>Craniata</taxon>
        <taxon>Vertebrata</taxon>
        <taxon>Euteleostomi</taxon>
        <taxon>Actinopterygii</taxon>
        <taxon>Neopterygii</taxon>
        <taxon>Teleostei</taxon>
        <taxon>Neoteleostei</taxon>
        <taxon>Acanthomorphata</taxon>
        <taxon>Anabantaria</taxon>
        <taxon>Anabantiformes</taxon>
        <taxon>Channoidei</taxon>
        <taxon>Channidae</taxon>
        <taxon>Channa</taxon>
    </lineage>
</organism>
<dbReference type="GO" id="GO:0005524">
    <property type="term" value="F:ATP binding"/>
    <property type="evidence" value="ECO:0007669"/>
    <property type="project" value="UniProtKB-KW"/>
</dbReference>
<keyword evidence="5" id="KW-0547">Nucleotide-binding</keyword>
<dbReference type="InterPro" id="IPR000719">
    <property type="entry name" value="Prot_kinase_dom"/>
</dbReference>
<evidence type="ECO:0000256" key="2">
    <source>
        <dbReference type="ARBA" id="ARBA00012513"/>
    </source>
</evidence>
<evidence type="ECO:0000256" key="3">
    <source>
        <dbReference type="ARBA" id="ARBA00022527"/>
    </source>
</evidence>
<evidence type="ECO:0000259" key="11">
    <source>
        <dbReference type="PROSITE" id="PS50011"/>
    </source>
</evidence>
<comment type="catalytic activity">
    <reaction evidence="9">
        <text>L-seryl-[protein] + ATP = O-phospho-L-seryl-[protein] + ADP + H(+)</text>
        <dbReference type="Rhea" id="RHEA:17989"/>
        <dbReference type="Rhea" id="RHEA-COMP:9863"/>
        <dbReference type="Rhea" id="RHEA-COMP:11604"/>
        <dbReference type="ChEBI" id="CHEBI:15378"/>
        <dbReference type="ChEBI" id="CHEBI:29999"/>
        <dbReference type="ChEBI" id="CHEBI:30616"/>
        <dbReference type="ChEBI" id="CHEBI:83421"/>
        <dbReference type="ChEBI" id="CHEBI:456216"/>
        <dbReference type="EC" id="2.7.11.1"/>
    </reaction>
</comment>
<dbReference type="PROSITE" id="PS00108">
    <property type="entry name" value="PROTEIN_KINASE_ST"/>
    <property type="match status" value="1"/>
</dbReference>
<dbReference type="InterPro" id="IPR051138">
    <property type="entry name" value="PIM_Ser/Thr_kinase"/>
</dbReference>